<accession>A0ACA9NJG6</accession>
<evidence type="ECO:0000313" key="2">
    <source>
        <dbReference type="Proteomes" id="UP000789920"/>
    </source>
</evidence>
<comment type="caution">
    <text evidence="1">The sequence shown here is derived from an EMBL/GenBank/DDBJ whole genome shotgun (WGS) entry which is preliminary data.</text>
</comment>
<dbReference type="Proteomes" id="UP000789920">
    <property type="component" value="Unassembled WGS sequence"/>
</dbReference>
<gene>
    <name evidence="1" type="ORF">RPERSI_LOCUS8190</name>
</gene>
<proteinExistence type="predicted"/>
<sequence>MKFLSILTLALVLIIAVAHASPVDKAKESPKIGPKVGVLGVRFQDSYEQYTQAVQASYGPFQHKVDSFKAAVTEAAKVDHTDKKAVQWLVGWNDKYNEKVNELKKTTGELNELVAQLKEKLADFQ</sequence>
<organism evidence="1 2">
    <name type="scientific">Racocetra persica</name>
    <dbReference type="NCBI Taxonomy" id="160502"/>
    <lineage>
        <taxon>Eukaryota</taxon>
        <taxon>Fungi</taxon>
        <taxon>Fungi incertae sedis</taxon>
        <taxon>Mucoromycota</taxon>
        <taxon>Glomeromycotina</taxon>
        <taxon>Glomeromycetes</taxon>
        <taxon>Diversisporales</taxon>
        <taxon>Gigasporaceae</taxon>
        <taxon>Racocetra</taxon>
    </lineage>
</organism>
<reference evidence="1" key="1">
    <citation type="submission" date="2021-06" db="EMBL/GenBank/DDBJ databases">
        <authorList>
            <person name="Kallberg Y."/>
            <person name="Tangrot J."/>
            <person name="Rosling A."/>
        </authorList>
    </citation>
    <scope>NUCLEOTIDE SEQUENCE</scope>
    <source>
        <strain evidence="1">MA461A</strain>
    </source>
</reference>
<name>A0ACA9NJG6_9GLOM</name>
<keyword evidence="2" id="KW-1185">Reference proteome</keyword>
<evidence type="ECO:0000313" key="1">
    <source>
        <dbReference type="EMBL" id="CAG8658897.1"/>
    </source>
</evidence>
<protein>
    <submittedName>
        <fullName evidence="1">21004_t:CDS:1</fullName>
    </submittedName>
</protein>
<dbReference type="EMBL" id="CAJVQC010014613">
    <property type="protein sequence ID" value="CAG8658897.1"/>
    <property type="molecule type" value="Genomic_DNA"/>
</dbReference>